<feature type="transmembrane region" description="Helical" evidence="1">
    <location>
        <begin position="74"/>
        <end position="96"/>
    </location>
</feature>
<dbReference type="EMBL" id="JASPKZ010000467">
    <property type="protein sequence ID" value="KAJ9599838.1"/>
    <property type="molecule type" value="Genomic_DNA"/>
</dbReference>
<proteinExistence type="predicted"/>
<feature type="transmembrane region" description="Helical" evidence="1">
    <location>
        <begin position="28"/>
        <end position="48"/>
    </location>
</feature>
<evidence type="ECO:0000313" key="3">
    <source>
        <dbReference type="Proteomes" id="UP001233999"/>
    </source>
</evidence>
<gene>
    <name evidence="2" type="ORF">L9F63_009878</name>
</gene>
<keyword evidence="1" id="KW-0812">Transmembrane</keyword>
<keyword evidence="3" id="KW-1185">Reference proteome</keyword>
<reference evidence="2" key="2">
    <citation type="submission" date="2023-05" db="EMBL/GenBank/DDBJ databases">
        <authorList>
            <person name="Fouks B."/>
        </authorList>
    </citation>
    <scope>NUCLEOTIDE SEQUENCE</scope>
    <source>
        <strain evidence="2">Stay&amp;Tobe</strain>
        <tissue evidence="2">Testes</tissue>
    </source>
</reference>
<dbReference type="Proteomes" id="UP001233999">
    <property type="component" value="Unassembled WGS sequence"/>
</dbReference>
<sequence>EIDLVTDPICLHSRWPWILQPQSQFLNIWNACILIVSLTTAILLPYYASLVCTPMKFKIIPDEIPSCPHAERAVVVQVISVIFFGLDVIVQILTAVRYKGGK</sequence>
<accession>A0AAD8AIJ2</accession>
<comment type="caution">
    <text evidence="2">The sequence shown here is derived from an EMBL/GenBank/DDBJ whole genome shotgun (WGS) entry which is preliminary data.</text>
</comment>
<feature type="non-terminal residue" evidence="2">
    <location>
        <position position="1"/>
    </location>
</feature>
<dbReference type="AlphaFoldDB" id="A0AAD8AIJ2"/>
<keyword evidence="1" id="KW-0472">Membrane</keyword>
<keyword evidence="1" id="KW-1133">Transmembrane helix</keyword>
<evidence type="ECO:0000256" key="1">
    <source>
        <dbReference type="SAM" id="Phobius"/>
    </source>
</evidence>
<reference evidence="2" key="1">
    <citation type="journal article" date="2023" name="IScience">
        <title>Live-bearing cockroach genome reveals convergent evolutionary mechanisms linked to viviparity in insects and beyond.</title>
        <authorList>
            <person name="Fouks B."/>
            <person name="Harrison M.C."/>
            <person name="Mikhailova A.A."/>
            <person name="Marchal E."/>
            <person name="English S."/>
            <person name="Carruthers M."/>
            <person name="Jennings E.C."/>
            <person name="Chiamaka E.L."/>
            <person name="Frigard R.A."/>
            <person name="Pippel M."/>
            <person name="Attardo G.M."/>
            <person name="Benoit J.B."/>
            <person name="Bornberg-Bauer E."/>
            <person name="Tobe S.S."/>
        </authorList>
    </citation>
    <scope>NUCLEOTIDE SEQUENCE</scope>
    <source>
        <strain evidence="2">Stay&amp;Tobe</strain>
    </source>
</reference>
<evidence type="ECO:0000313" key="2">
    <source>
        <dbReference type="EMBL" id="KAJ9599838.1"/>
    </source>
</evidence>
<protein>
    <submittedName>
        <fullName evidence="2">Uncharacterized protein</fullName>
    </submittedName>
</protein>
<name>A0AAD8AIJ2_DIPPU</name>
<organism evidence="2 3">
    <name type="scientific">Diploptera punctata</name>
    <name type="common">Pacific beetle cockroach</name>
    <dbReference type="NCBI Taxonomy" id="6984"/>
    <lineage>
        <taxon>Eukaryota</taxon>
        <taxon>Metazoa</taxon>
        <taxon>Ecdysozoa</taxon>
        <taxon>Arthropoda</taxon>
        <taxon>Hexapoda</taxon>
        <taxon>Insecta</taxon>
        <taxon>Pterygota</taxon>
        <taxon>Neoptera</taxon>
        <taxon>Polyneoptera</taxon>
        <taxon>Dictyoptera</taxon>
        <taxon>Blattodea</taxon>
        <taxon>Blaberoidea</taxon>
        <taxon>Blaberidae</taxon>
        <taxon>Diplopterinae</taxon>
        <taxon>Diploptera</taxon>
    </lineage>
</organism>